<dbReference type="Gene3D" id="3.30.1330.60">
    <property type="entry name" value="OmpA-like domain"/>
    <property type="match status" value="1"/>
</dbReference>
<gene>
    <name evidence="4" type="ORF">SAMN04488092_103360</name>
</gene>
<dbReference type="AlphaFoldDB" id="A0A1H9CRG4"/>
<dbReference type="InterPro" id="IPR050330">
    <property type="entry name" value="Bact_OuterMem_StrucFunc"/>
</dbReference>
<evidence type="ECO:0000259" key="3">
    <source>
        <dbReference type="PROSITE" id="PS51123"/>
    </source>
</evidence>
<protein>
    <submittedName>
        <fullName evidence="4">OmpA-OmpF porin, OOP family</fullName>
    </submittedName>
</protein>
<sequence length="719" mass="72994">MRTWIGLAVLALGVAGMGLWGSNHQATRMQARVADGAAAVGASSVHGVETKVAGRDIYVAGLADGPQEHEALLTALDAVPGRRAVHDDLIVLEVVTPFHLRAQRGAGGVTYDGVVPSEAARDTLAERIGATVAGGLPVAAGAPVGWVQAVEHGLDALDQLKTGDLSVSDQHLTLTGLAATPVEAGKAEAVLAELPEGFSAETRIDTEDDGKPLSLFVSFDGKKAVAQGKLPKGIAAGILARGSGLPGLEGEASNAQIRDDSGLWPGIAELGLAALAQLENGALAIEGVALHLSGEATPEGKVKAEALLDKLPNSVLAVSVITLFDDGAPFAMSAQLSDGTITATGKLPAELTPEALSVVAGAEWAQAYISDEDNRFTAAARAGLAALRALEDGTLEVTAEALHLSGTARTPHEAAQAEEALLALPGGIEPVVVMDFLDDGTAYAMALDYNAATGATLSGKLPAGLTPAQVSRLLGLAEVPSTATEGLIVQKAIAQEVLAALALWLPEFETLKAEISEEATVVQGLTSPGVDVELLTAALSRSLPEGATVAVNLSGDLPVAGTTRVNAATGAAEQFLDGFWLPEVMFEPSEQSCPAQSDAVLAQHRVNFVTGSARLDAGSVRAVNALASVMTACIANVGLVAELGGHTDAQGSDAANIVLSQARADAVRAALIARGVPAEALSAVGYGASQPVADNATDEGRASNRRTTVAWAAKPLSDD</sequence>
<dbReference type="STRING" id="657014.SAMN04488092_103360"/>
<dbReference type="InterPro" id="IPR006665">
    <property type="entry name" value="OmpA-like"/>
</dbReference>
<feature type="domain" description="OmpA-like" evidence="3">
    <location>
        <begin position="595"/>
        <end position="715"/>
    </location>
</feature>
<reference evidence="4 5" key="1">
    <citation type="submission" date="2016-10" db="EMBL/GenBank/DDBJ databases">
        <authorList>
            <person name="de Groot N.N."/>
        </authorList>
    </citation>
    <scope>NUCLEOTIDE SEQUENCE [LARGE SCALE GENOMIC DNA]</scope>
    <source>
        <strain evidence="4 5">DSM 22007</strain>
    </source>
</reference>
<dbReference type="SUPFAM" id="SSF103088">
    <property type="entry name" value="OmpA-like"/>
    <property type="match status" value="1"/>
</dbReference>
<dbReference type="Pfam" id="PF00691">
    <property type="entry name" value="OmpA"/>
    <property type="match status" value="1"/>
</dbReference>
<organism evidence="4 5">
    <name type="scientific">Thalassovita taeanensis</name>
    <dbReference type="NCBI Taxonomy" id="657014"/>
    <lineage>
        <taxon>Bacteria</taxon>
        <taxon>Pseudomonadati</taxon>
        <taxon>Pseudomonadota</taxon>
        <taxon>Alphaproteobacteria</taxon>
        <taxon>Rhodobacterales</taxon>
        <taxon>Roseobacteraceae</taxon>
        <taxon>Thalassovita</taxon>
    </lineage>
</organism>
<dbReference type="GO" id="GO:0016020">
    <property type="term" value="C:membrane"/>
    <property type="evidence" value="ECO:0007669"/>
    <property type="project" value="UniProtKB-UniRule"/>
</dbReference>
<dbReference type="InterPro" id="IPR036737">
    <property type="entry name" value="OmpA-like_sf"/>
</dbReference>
<keyword evidence="5" id="KW-1185">Reference proteome</keyword>
<accession>A0A1H9CRG4</accession>
<proteinExistence type="predicted"/>
<dbReference type="Gene3D" id="3.40.1520.20">
    <property type="match status" value="2"/>
</dbReference>
<dbReference type="CDD" id="cd07185">
    <property type="entry name" value="OmpA_C-like"/>
    <property type="match status" value="1"/>
</dbReference>
<dbReference type="PANTHER" id="PTHR30329">
    <property type="entry name" value="STATOR ELEMENT OF FLAGELLAR MOTOR COMPLEX"/>
    <property type="match status" value="1"/>
</dbReference>
<dbReference type="RefSeq" id="WP_175545275.1">
    <property type="nucleotide sequence ID" value="NZ_FOEP01000003.1"/>
</dbReference>
<evidence type="ECO:0000313" key="5">
    <source>
        <dbReference type="Proteomes" id="UP000198634"/>
    </source>
</evidence>
<dbReference type="PANTHER" id="PTHR30329:SF21">
    <property type="entry name" value="LIPOPROTEIN YIAD-RELATED"/>
    <property type="match status" value="1"/>
</dbReference>
<feature type="region of interest" description="Disordered" evidence="2">
    <location>
        <begin position="690"/>
        <end position="719"/>
    </location>
</feature>
<dbReference type="Proteomes" id="UP000198634">
    <property type="component" value="Unassembled WGS sequence"/>
</dbReference>
<dbReference type="PROSITE" id="PS51123">
    <property type="entry name" value="OMPA_2"/>
    <property type="match status" value="1"/>
</dbReference>
<evidence type="ECO:0000256" key="1">
    <source>
        <dbReference type="PROSITE-ProRule" id="PRU00473"/>
    </source>
</evidence>
<keyword evidence="1" id="KW-0472">Membrane</keyword>
<evidence type="ECO:0000313" key="4">
    <source>
        <dbReference type="EMBL" id="SEQ03739.1"/>
    </source>
</evidence>
<evidence type="ECO:0000256" key="2">
    <source>
        <dbReference type="SAM" id="MobiDB-lite"/>
    </source>
</evidence>
<dbReference type="EMBL" id="FOEP01000003">
    <property type="protein sequence ID" value="SEQ03739.1"/>
    <property type="molecule type" value="Genomic_DNA"/>
</dbReference>
<name>A0A1H9CRG4_9RHOB</name>